<protein>
    <recommendedName>
        <fullName evidence="1">C-type lectin domain-containing protein</fullName>
    </recommendedName>
</protein>
<dbReference type="InterPro" id="IPR016187">
    <property type="entry name" value="CTDL_fold"/>
</dbReference>
<evidence type="ECO:0000313" key="3">
    <source>
        <dbReference type="Proteomes" id="UP000261360"/>
    </source>
</evidence>
<reference evidence="2" key="1">
    <citation type="submission" date="2025-08" db="UniProtKB">
        <authorList>
            <consortium name="Ensembl"/>
        </authorList>
    </citation>
    <scope>IDENTIFICATION</scope>
</reference>
<dbReference type="Proteomes" id="UP000261360">
    <property type="component" value="Unplaced"/>
</dbReference>
<dbReference type="InterPro" id="IPR016186">
    <property type="entry name" value="C-type_lectin-like/link_sf"/>
</dbReference>
<dbReference type="Gene3D" id="3.10.100.10">
    <property type="entry name" value="Mannose-Binding Protein A, subunit A"/>
    <property type="match status" value="2"/>
</dbReference>
<sequence>MTPHSDTHFYEYHYVNLSLTWTEAQRYCREKYTDLVTIESLYFSSIVDTNPPGKRTYTAINNPLTWKDAQTYCRTYHTDLAMIENAQESTEVTSVMSTQYVWIGLYREPWKWSDNSRSSFTNWQTGQPNNYGGQNCVVENLDHVWADLNCDTKLFFWCYKGETLYISHKCFSSFFSQCNNISLLGLWIYVCRTDQT</sequence>
<dbReference type="SUPFAM" id="SSF56436">
    <property type="entry name" value="C-type lectin-like"/>
    <property type="match status" value="2"/>
</dbReference>
<feature type="domain" description="C-type lectin" evidence="1">
    <location>
        <begin position="52"/>
        <end position="159"/>
    </location>
</feature>
<keyword evidence="3" id="KW-1185">Reference proteome</keyword>
<evidence type="ECO:0000259" key="1">
    <source>
        <dbReference type="PROSITE" id="PS50041"/>
    </source>
</evidence>
<accession>A0A3B4XWX7</accession>
<name>A0A3B4XWX7_SERLL</name>
<dbReference type="PROSITE" id="PS50041">
    <property type="entry name" value="C_TYPE_LECTIN_2"/>
    <property type="match status" value="1"/>
</dbReference>
<proteinExistence type="predicted"/>
<dbReference type="GeneTree" id="ENSGT00940000163911"/>
<organism evidence="2 3">
    <name type="scientific">Seriola lalandi dorsalis</name>
    <dbReference type="NCBI Taxonomy" id="1841481"/>
    <lineage>
        <taxon>Eukaryota</taxon>
        <taxon>Metazoa</taxon>
        <taxon>Chordata</taxon>
        <taxon>Craniata</taxon>
        <taxon>Vertebrata</taxon>
        <taxon>Euteleostomi</taxon>
        <taxon>Actinopterygii</taxon>
        <taxon>Neopterygii</taxon>
        <taxon>Teleostei</taxon>
        <taxon>Neoteleostei</taxon>
        <taxon>Acanthomorphata</taxon>
        <taxon>Carangaria</taxon>
        <taxon>Carangiformes</taxon>
        <taxon>Carangidae</taxon>
        <taxon>Seriola</taxon>
    </lineage>
</organism>
<dbReference type="PANTHER" id="PTHR45784">
    <property type="entry name" value="C-TYPE LECTIN DOMAIN FAMILY 20 MEMBER A-RELATED"/>
    <property type="match status" value="1"/>
</dbReference>
<dbReference type="Ensembl" id="ENSSLDT00000020998.1">
    <property type="protein sequence ID" value="ENSSLDP00000020323.1"/>
    <property type="gene ID" value="ENSSLDG00000015894.1"/>
</dbReference>
<reference evidence="2" key="2">
    <citation type="submission" date="2025-09" db="UniProtKB">
        <authorList>
            <consortium name="Ensembl"/>
        </authorList>
    </citation>
    <scope>IDENTIFICATION</scope>
</reference>
<dbReference type="PANTHER" id="PTHR45784:SF3">
    <property type="entry name" value="C-TYPE LECTIN DOMAIN FAMILY 4 MEMBER K-LIKE-RELATED"/>
    <property type="match status" value="1"/>
</dbReference>
<dbReference type="Pfam" id="PF00059">
    <property type="entry name" value="Lectin_C"/>
    <property type="match status" value="1"/>
</dbReference>
<dbReference type="SMART" id="SM00034">
    <property type="entry name" value="CLECT"/>
    <property type="match status" value="1"/>
</dbReference>
<dbReference type="InterPro" id="IPR001304">
    <property type="entry name" value="C-type_lectin-like"/>
</dbReference>
<dbReference type="AlphaFoldDB" id="A0A3B4XWX7"/>
<evidence type="ECO:0000313" key="2">
    <source>
        <dbReference type="Ensembl" id="ENSSLDP00000020323.1"/>
    </source>
</evidence>